<organism evidence="2 3">
    <name type="scientific">Seminavis robusta</name>
    <dbReference type="NCBI Taxonomy" id="568900"/>
    <lineage>
        <taxon>Eukaryota</taxon>
        <taxon>Sar</taxon>
        <taxon>Stramenopiles</taxon>
        <taxon>Ochrophyta</taxon>
        <taxon>Bacillariophyta</taxon>
        <taxon>Bacillariophyceae</taxon>
        <taxon>Bacillariophycidae</taxon>
        <taxon>Naviculales</taxon>
        <taxon>Naviculaceae</taxon>
        <taxon>Seminavis</taxon>
    </lineage>
</organism>
<protein>
    <submittedName>
        <fullName evidence="2">Rhodanese-like domain</fullName>
    </submittedName>
</protein>
<dbReference type="Proteomes" id="UP001153069">
    <property type="component" value="Unassembled WGS sequence"/>
</dbReference>
<reference evidence="2" key="1">
    <citation type="submission" date="2020-06" db="EMBL/GenBank/DDBJ databases">
        <authorList>
            <consortium name="Plant Systems Biology data submission"/>
        </authorList>
    </citation>
    <scope>NUCLEOTIDE SEQUENCE</scope>
    <source>
        <strain evidence="2">D6</strain>
    </source>
</reference>
<accession>A0A9N8HI66</accession>
<dbReference type="EMBL" id="CAICTM010000482">
    <property type="protein sequence ID" value="CAB9511408.1"/>
    <property type="molecule type" value="Genomic_DNA"/>
</dbReference>
<dbReference type="CDD" id="cd00158">
    <property type="entry name" value="RHOD"/>
    <property type="match status" value="1"/>
</dbReference>
<dbReference type="AlphaFoldDB" id="A0A9N8HI66"/>
<name>A0A9N8HI66_9STRA</name>
<dbReference type="OrthoDB" id="566238at2759"/>
<evidence type="ECO:0000259" key="1">
    <source>
        <dbReference type="PROSITE" id="PS50206"/>
    </source>
</evidence>
<gene>
    <name evidence="2" type="ORF">SEMRO_483_G152080.1</name>
</gene>
<evidence type="ECO:0000313" key="2">
    <source>
        <dbReference type="EMBL" id="CAB9511408.1"/>
    </source>
</evidence>
<dbReference type="InterPro" id="IPR001763">
    <property type="entry name" value="Rhodanese-like_dom"/>
</dbReference>
<dbReference type="PROSITE" id="PS50206">
    <property type="entry name" value="RHODANESE_3"/>
    <property type="match status" value="1"/>
</dbReference>
<dbReference type="SUPFAM" id="SSF52821">
    <property type="entry name" value="Rhodanese/Cell cycle control phosphatase"/>
    <property type="match status" value="1"/>
</dbReference>
<dbReference type="Pfam" id="PF00581">
    <property type="entry name" value="Rhodanese"/>
    <property type="match status" value="1"/>
</dbReference>
<comment type="caution">
    <text evidence="2">The sequence shown here is derived from an EMBL/GenBank/DDBJ whole genome shotgun (WGS) entry which is preliminary data.</text>
</comment>
<sequence>MFSTVSRTFVSKSAFSLRAAGAVSVRFFHMSAVKERKAGVASPEELKAFVTQAGDKLLVVDVRNPDASIEPGDKKSLDVAPLPSPPDIRPNGVHLIYDRGTKSMLLPDVAKDTPIITHCGGGGRGQKAKEFLMENGFTNVMNGGGPKETDCWAEFGEK</sequence>
<dbReference type="InterPro" id="IPR036873">
    <property type="entry name" value="Rhodanese-like_dom_sf"/>
</dbReference>
<feature type="domain" description="Rhodanese" evidence="1">
    <location>
        <begin position="53"/>
        <end position="149"/>
    </location>
</feature>
<proteinExistence type="predicted"/>
<evidence type="ECO:0000313" key="3">
    <source>
        <dbReference type="Proteomes" id="UP001153069"/>
    </source>
</evidence>
<keyword evidence="3" id="KW-1185">Reference proteome</keyword>
<dbReference type="Gene3D" id="3.40.250.10">
    <property type="entry name" value="Rhodanese-like domain"/>
    <property type="match status" value="1"/>
</dbReference>